<evidence type="ECO:0000256" key="2">
    <source>
        <dbReference type="ARBA" id="ARBA00022448"/>
    </source>
</evidence>
<comment type="caution">
    <text evidence="6">The sequence shown here is derived from an EMBL/GenBank/DDBJ whole genome shotgun (WGS) entry which is preliminary data.</text>
</comment>
<evidence type="ECO:0000313" key="7">
    <source>
        <dbReference type="Proteomes" id="UP000774283"/>
    </source>
</evidence>
<reference evidence="6 7" key="1">
    <citation type="submission" date="2020-04" db="EMBL/GenBank/DDBJ databases">
        <title>MicrobeNet Type strains.</title>
        <authorList>
            <person name="Nicholson A.C."/>
        </authorList>
    </citation>
    <scope>NUCLEOTIDE SEQUENCE [LARGE SCALE GENOMIC DNA]</scope>
    <source>
        <strain evidence="6 7">ATCC BAA-789</strain>
    </source>
</reference>
<dbReference type="PANTHER" id="PTHR42996">
    <property type="entry name" value="PHOSPHATE-BINDING PROTEIN PSTS"/>
    <property type="match status" value="1"/>
</dbReference>
<dbReference type="AlphaFoldDB" id="A0A9X5FGL7"/>
<dbReference type="EMBL" id="JAAXOW010000004">
    <property type="protein sequence ID" value="NKX94109.1"/>
    <property type="molecule type" value="Genomic_DNA"/>
</dbReference>
<proteinExistence type="inferred from homology"/>
<comment type="similarity">
    <text evidence="1 4">Belongs to the PstS family.</text>
</comment>
<organism evidence="6 7">
    <name type="scientific">Sanguibacter hominis ATCC BAA-789</name>
    <dbReference type="NCBI Taxonomy" id="1312740"/>
    <lineage>
        <taxon>Bacteria</taxon>
        <taxon>Bacillati</taxon>
        <taxon>Actinomycetota</taxon>
        <taxon>Actinomycetes</taxon>
        <taxon>Micrococcales</taxon>
        <taxon>Sanguibacteraceae</taxon>
        <taxon>Sanguibacter</taxon>
    </lineage>
</organism>
<evidence type="ECO:0000313" key="6">
    <source>
        <dbReference type="EMBL" id="NKX94109.1"/>
    </source>
</evidence>
<feature type="domain" description="PBP" evidence="5">
    <location>
        <begin position="48"/>
        <end position="347"/>
    </location>
</feature>
<evidence type="ECO:0000259" key="5">
    <source>
        <dbReference type="Pfam" id="PF12849"/>
    </source>
</evidence>
<dbReference type="SUPFAM" id="SSF53850">
    <property type="entry name" value="Periplasmic binding protein-like II"/>
    <property type="match status" value="1"/>
</dbReference>
<dbReference type="GO" id="GO:0042301">
    <property type="term" value="F:phosphate ion binding"/>
    <property type="evidence" value="ECO:0007669"/>
    <property type="project" value="InterPro"/>
</dbReference>
<dbReference type="GO" id="GO:0043190">
    <property type="term" value="C:ATP-binding cassette (ABC) transporter complex"/>
    <property type="evidence" value="ECO:0007669"/>
    <property type="project" value="InterPro"/>
</dbReference>
<keyword evidence="7" id="KW-1185">Reference proteome</keyword>
<accession>A0A9X5FGL7</accession>
<dbReference type="RefSeq" id="WP_168448152.1">
    <property type="nucleotide sequence ID" value="NZ_JAAXOW010000004.1"/>
</dbReference>
<dbReference type="GO" id="GO:0035435">
    <property type="term" value="P:phosphate ion transmembrane transport"/>
    <property type="evidence" value="ECO:0007669"/>
    <property type="project" value="InterPro"/>
</dbReference>
<dbReference type="Gene3D" id="3.40.190.10">
    <property type="entry name" value="Periplasmic binding protein-like II"/>
    <property type="match status" value="2"/>
</dbReference>
<dbReference type="CDD" id="cd13565">
    <property type="entry name" value="PBP2_PstS"/>
    <property type="match status" value="1"/>
</dbReference>
<dbReference type="InterPro" id="IPR024370">
    <property type="entry name" value="PBP_domain"/>
</dbReference>
<protein>
    <recommendedName>
        <fullName evidence="4">Phosphate-binding protein</fullName>
    </recommendedName>
</protein>
<gene>
    <name evidence="6" type="primary">pstS</name>
    <name evidence="6" type="ORF">HF995_12655</name>
</gene>
<keyword evidence="2 4" id="KW-0813">Transport</keyword>
<evidence type="ECO:0000256" key="1">
    <source>
        <dbReference type="ARBA" id="ARBA00008725"/>
    </source>
</evidence>
<dbReference type="NCBIfam" id="TIGR00975">
    <property type="entry name" value="3a0107s03"/>
    <property type="match status" value="1"/>
</dbReference>
<evidence type="ECO:0000256" key="3">
    <source>
        <dbReference type="ARBA" id="ARBA00022592"/>
    </source>
</evidence>
<keyword evidence="3 4" id="KW-0592">Phosphate transport</keyword>
<dbReference type="Proteomes" id="UP000774283">
    <property type="component" value="Unassembled WGS sequence"/>
</dbReference>
<sequence length="381" mass="38689">MELPVTLSRITRSGAVLAVGALALGLAACGSDSAEPSKTGGSATTTAPTSENLSGILAGAGASSQGKAMEGWIAGFGDIAPDVSLSYDPAGSGAGREQFLAGSVQIAGSDAALKPEELTAATERCYGGEALELPLYISPIAVIYNLPNLSAEHLQLSAETIAKIFNGDIKKWNDPAIAAENEGVELPDLAITPVNRSDESGTTENFVEYLAAAGNGAWPHEVSGDWPVAGGQSGQGTSGVVDTVSAAEGTIGYADASRAGDLGTVAIKVGEEYVPFSAEAAAKVVDASPRAEDATDKRLVVELDRTTTEAGAYPLVLMSYSVACSVYEDAADVANVKAFLSYVASAEGQDRAADPSVAGSAPISDELRSEVQKAIDSIAVK</sequence>
<name>A0A9X5FGL7_9MICO</name>
<evidence type="ECO:0000256" key="4">
    <source>
        <dbReference type="PIRNR" id="PIRNR002756"/>
    </source>
</evidence>
<dbReference type="PIRSF" id="PIRSF002756">
    <property type="entry name" value="PstS"/>
    <property type="match status" value="1"/>
</dbReference>
<dbReference type="Pfam" id="PF12849">
    <property type="entry name" value="PBP_like_2"/>
    <property type="match status" value="1"/>
</dbReference>
<dbReference type="InterPro" id="IPR005673">
    <property type="entry name" value="ABC_phos-bd_PstS"/>
</dbReference>
<dbReference type="PANTHER" id="PTHR42996:SF1">
    <property type="entry name" value="PHOSPHATE-BINDING PROTEIN PSTS"/>
    <property type="match status" value="1"/>
</dbReference>
<dbReference type="InterPro" id="IPR050962">
    <property type="entry name" value="Phosphate-bind_PstS"/>
</dbReference>